<dbReference type="Gramene" id="PHT75964">
    <property type="protein sequence ID" value="PHT75964"/>
    <property type="gene ID" value="T459_19486"/>
</dbReference>
<sequence>MRCLGHPHLERRVKDFGSVAFPVPPSSGGAYVEGAPPEIGLEALTLPTSRELMAIGHDYYQKAPMKINISHGGVCNFMLGVLLSCDPTDYVRPVAHASYLFRVGGVNSDSIWIQASGPVDPQQVGVDLVAFAVYLFPNVDLTQLTGDSRSTRSFQGRQPGYLVLF</sequence>
<dbReference type="GO" id="GO:0017004">
    <property type="term" value="P:cytochrome complex assembly"/>
    <property type="evidence" value="ECO:0007669"/>
    <property type="project" value="InterPro"/>
</dbReference>
<name>A0A2G2Z1Z4_CAPAN</name>
<comment type="caution">
    <text evidence="1">The sequence shown here is derived from an EMBL/GenBank/DDBJ whole genome shotgun (WGS) entry which is preliminary data.</text>
</comment>
<keyword evidence="2" id="KW-1185">Reference proteome</keyword>
<evidence type="ECO:0000313" key="1">
    <source>
        <dbReference type="EMBL" id="PHT75964.1"/>
    </source>
</evidence>
<dbReference type="OMA" id="APMKINI"/>
<organism evidence="1 2">
    <name type="scientific">Capsicum annuum</name>
    <name type="common">Capsicum pepper</name>
    <dbReference type="NCBI Taxonomy" id="4072"/>
    <lineage>
        <taxon>Eukaryota</taxon>
        <taxon>Viridiplantae</taxon>
        <taxon>Streptophyta</taxon>
        <taxon>Embryophyta</taxon>
        <taxon>Tracheophyta</taxon>
        <taxon>Spermatophyta</taxon>
        <taxon>Magnoliopsida</taxon>
        <taxon>eudicotyledons</taxon>
        <taxon>Gunneridae</taxon>
        <taxon>Pentapetalae</taxon>
        <taxon>asterids</taxon>
        <taxon>lamiids</taxon>
        <taxon>Solanales</taxon>
        <taxon>Solanaceae</taxon>
        <taxon>Solanoideae</taxon>
        <taxon>Capsiceae</taxon>
        <taxon>Capsicum</taxon>
    </lineage>
</organism>
<dbReference type="EMBL" id="AYRZ02000007">
    <property type="protein sequence ID" value="PHT75964.1"/>
    <property type="molecule type" value="Genomic_DNA"/>
</dbReference>
<protein>
    <submittedName>
        <fullName evidence="1">Uncharacterized protein</fullName>
    </submittedName>
</protein>
<dbReference type="STRING" id="4072.A0A2G2Z1Z4"/>
<dbReference type="PANTHER" id="PTHR36010:SF1">
    <property type="entry name" value="CYTOCHROME C BIOGENESIS CCMF C-TERMINAL-LIKE MITOCHONDRIAL PROTEIN-RELATED"/>
    <property type="match status" value="1"/>
</dbReference>
<accession>A0A2G2Z1Z4</accession>
<gene>
    <name evidence="1" type="ORF">T459_19486</name>
</gene>
<reference evidence="1 2" key="1">
    <citation type="journal article" date="2014" name="Nat. Genet.">
        <title>Genome sequence of the hot pepper provides insights into the evolution of pungency in Capsicum species.</title>
        <authorList>
            <person name="Kim S."/>
            <person name="Park M."/>
            <person name="Yeom S.I."/>
            <person name="Kim Y.M."/>
            <person name="Lee J.M."/>
            <person name="Lee H.A."/>
            <person name="Seo E."/>
            <person name="Choi J."/>
            <person name="Cheong K."/>
            <person name="Kim K.T."/>
            <person name="Jung K."/>
            <person name="Lee G.W."/>
            <person name="Oh S.K."/>
            <person name="Bae C."/>
            <person name="Kim S.B."/>
            <person name="Lee H.Y."/>
            <person name="Kim S.Y."/>
            <person name="Kim M.S."/>
            <person name="Kang B.C."/>
            <person name="Jo Y.D."/>
            <person name="Yang H.B."/>
            <person name="Jeong H.J."/>
            <person name="Kang W.H."/>
            <person name="Kwon J.K."/>
            <person name="Shin C."/>
            <person name="Lim J.Y."/>
            <person name="Park J.H."/>
            <person name="Huh J.H."/>
            <person name="Kim J.S."/>
            <person name="Kim B.D."/>
            <person name="Cohen O."/>
            <person name="Paran I."/>
            <person name="Suh M.C."/>
            <person name="Lee S.B."/>
            <person name="Kim Y.K."/>
            <person name="Shin Y."/>
            <person name="Noh S.J."/>
            <person name="Park J."/>
            <person name="Seo Y.S."/>
            <person name="Kwon S.Y."/>
            <person name="Kim H.A."/>
            <person name="Park J.M."/>
            <person name="Kim H.J."/>
            <person name="Choi S.B."/>
            <person name="Bosland P.W."/>
            <person name="Reeves G."/>
            <person name="Jo S.H."/>
            <person name="Lee B.W."/>
            <person name="Cho H.T."/>
            <person name="Choi H.S."/>
            <person name="Lee M.S."/>
            <person name="Yu Y."/>
            <person name="Do Choi Y."/>
            <person name="Park B.S."/>
            <person name="van Deynze A."/>
            <person name="Ashrafi H."/>
            <person name="Hill T."/>
            <person name="Kim W.T."/>
            <person name="Pai H.S."/>
            <person name="Ahn H.K."/>
            <person name="Yeam I."/>
            <person name="Giovannoni J.J."/>
            <person name="Rose J.K."/>
            <person name="Sorensen I."/>
            <person name="Lee S.J."/>
            <person name="Kim R.W."/>
            <person name="Choi I.Y."/>
            <person name="Choi B.S."/>
            <person name="Lim J.S."/>
            <person name="Lee Y.H."/>
            <person name="Choi D."/>
        </authorList>
    </citation>
    <scope>NUCLEOTIDE SEQUENCE [LARGE SCALE GENOMIC DNA]</scope>
    <source>
        <strain evidence="2">cv. CM334</strain>
    </source>
</reference>
<reference evidence="1 2" key="2">
    <citation type="journal article" date="2017" name="Genome Biol.">
        <title>New reference genome sequences of hot pepper reveal the massive evolution of plant disease-resistance genes by retroduplication.</title>
        <authorList>
            <person name="Kim S."/>
            <person name="Park J."/>
            <person name="Yeom S.I."/>
            <person name="Kim Y.M."/>
            <person name="Seo E."/>
            <person name="Kim K.T."/>
            <person name="Kim M.S."/>
            <person name="Lee J.M."/>
            <person name="Cheong K."/>
            <person name="Shin H.S."/>
            <person name="Kim S.B."/>
            <person name="Han K."/>
            <person name="Lee J."/>
            <person name="Park M."/>
            <person name="Lee H.A."/>
            <person name="Lee H.Y."/>
            <person name="Lee Y."/>
            <person name="Oh S."/>
            <person name="Lee J.H."/>
            <person name="Choi E."/>
            <person name="Choi E."/>
            <person name="Lee S.E."/>
            <person name="Jeon J."/>
            <person name="Kim H."/>
            <person name="Choi G."/>
            <person name="Song H."/>
            <person name="Lee J."/>
            <person name="Lee S.C."/>
            <person name="Kwon J.K."/>
            <person name="Lee H.Y."/>
            <person name="Koo N."/>
            <person name="Hong Y."/>
            <person name="Kim R.W."/>
            <person name="Kang W.H."/>
            <person name="Huh J.H."/>
            <person name="Kang B.C."/>
            <person name="Yang T.J."/>
            <person name="Lee Y.H."/>
            <person name="Bennetzen J.L."/>
            <person name="Choi D."/>
        </authorList>
    </citation>
    <scope>NUCLEOTIDE SEQUENCE [LARGE SCALE GENOMIC DNA]</scope>
    <source>
        <strain evidence="2">cv. CM334</strain>
    </source>
</reference>
<proteinExistence type="predicted"/>
<dbReference type="InterPro" id="IPR044955">
    <property type="entry name" value="CCMFC"/>
</dbReference>
<dbReference type="AlphaFoldDB" id="A0A2G2Z1Z4"/>
<dbReference type="Proteomes" id="UP000222542">
    <property type="component" value="Unassembled WGS sequence"/>
</dbReference>
<evidence type="ECO:0000313" key="2">
    <source>
        <dbReference type="Proteomes" id="UP000222542"/>
    </source>
</evidence>
<dbReference type="PANTHER" id="PTHR36010">
    <property type="entry name" value="CYTOCHROME C BIOGENESIS CCMF C-TERMINAL-LIKE MITOCHONDRIAL PROTEIN-RELATED"/>
    <property type="match status" value="1"/>
</dbReference>